<sequence>MRTTARTLTGTALAVVCLGALAAPGAYAGDSHKLEVFPSPAEPGTTVTVNTTACGPNGHGVGDAQSLGAGEFKLRPGTHKELVVGQFKVPQHTKPGSYAIAVACDNGKTATGDVVVKRGRHDGGQHDGGWHDGGHAQRPDHHPTHHMPSGHVRTGVGGSVGPDTTRIAAGVAVLAAAAAGGTWLLRRRANGGAGGS</sequence>
<dbReference type="RefSeq" id="WP_345691808.1">
    <property type="nucleotide sequence ID" value="NZ_BAABIT010000001.1"/>
</dbReference>
<reference evidence="4" key="1">
    <citation type="journal article" date="2019" name="Int. J. Syst. Evol. Microbiol.">
        <title>The Global Catalogue of Microorganisms (GCM) 10K type strain sequencing project: providing services to taxonomists for standard genome sequencing and annotation.</title>
        <authorList>
            <consortium name="The Broad Institute Genomics Platform"/>
            <consortium name="The Broad Institute Genome Sequencing Center for Infectious Disease"/>
            <person name="Wu L."/>
            <person name="Ma J."/>
        </authorList>
    </citation>
    <scope>NUCLEOTIDE SEQUENCE [LARGE SCALE GENOMIC DNA]</scope>
    <source>
        <strain evidence="4">CGMCC 4.1648</strain>
    </source>
</reference>
<keyword evidence="2" id="KW-0732">Signal</keyword>
<evidence type="ECO:0000313" key="4">
    <source>
        <dbReference type="Proteomes" id="UP001595829"/>
    </source>
</evidence>
<name>A0ABV9X7I3_9ACTN</name>
<feature type="region of interest" description="Disordered" evidence="1">
    <location>
        <begin position="121"/>
        <end position="150"/>
    </location>
</feature>
<proteinExistence type="predicted"/>
<accession>A0ABV9X7I3</accession>
<feature type="chain" id="PRO_5045181082" description="Sortase" evidence="2">
    <location>
        <begin position="29"/>
        <end position="196"/>
    </location>
</feature>
<feature type="signal peptide" evidence="2">
    <location>
        <begin position="1"/>
        <end position="28"/>
    </location>
</feature>
<dbReference type="Proteomes" id="UP001595829">
    <property type="component" value="Unassembled WGS sequence"/>
</dbReference>
<organism evidence="3 4">
    <name type="scientific">Streptomyces coeruleoprunus</name>
    <dbReference type="NCBI Taxonomy" id="285563"/>
    <lineage>
        <taxon>Bacteria</taxon>
        <taxon>Bacillati</taxon>
        <taxon>Actinomycetota</taxon>
        <taxon>Actinomycetes</taxon>
        <taxon>Kitasatosporales</taxon>
        <taxon>Streptomycetaceae</taxon>
        <taxon>Streptomyces</taxon>
    </lineage>
</organism>
<evidence type="ECO:0000256" key="2">
    <source>
        <dbReference type="SAM" id="SignalP"/>
    </source>
</evidence>
<protein>
    <recommendedName>
        <fullName evidence="5">Sortase</fullName>
    </recommendedName>
</protein>
<keyword evidence="4" id="KW-1185">Reference proteome</keyword>
<evidence type="ECO:0000313" key="3">
    <source>
        <dbReference type="EMBL" id="MFC5020772.1"/>
    </source>
</evidence>
<gene>
    <name evidence="3" type="ORF">ACFPM3_01220</name>
</gene>
<evidence type="ECO:0000256" key="1">
    <source>
        <dbReference type="SAM" id="MobiDB-lite"/>
    </source>
</evidence>
<comment type="caution">
    <text evidence="3">The sequence shown here is derived from an EMBL/GenBank/DDBJ whole genome shotgun (WGS) entry which is preliminary data.</text>
</comment>
<dbReference type="EMBL" id="JBHSJD010000001">
    <property type="protein sequence ID" value="MFC5020772.1"/>
    <property type="molecule type" value="Genomic_DNA"/>
</dbReference>
<feature type="compositionally biased region" description="Basic and acidic residues" evidence="1">
    <location>
        <begin position="121"/>
        <end position="142"/>
    </location>
</feature>
<evidence type="ECO:0008006" key="5">
    <source>
        <dbReference type="Google" id="ProtNLM"/>
    </source>
</evidence>